<comment type="cofactor">
    <cofactor evidence="1">
        <name>[2Fe-2S] cluster</name>
        <dbReference type="ChEBI" id="CHEBI:190135"/>
    </cofactor>
</comment>
<dbReference type="PRINTS" id="PR00371">
    <property type="entry name" value="FPNCR"/>
</dbReference>
<dbReference type="GO" id="GO:0016491">
    <property type="term" value="F:oxidoreductase activity"/>
    <property type="evidence" value="ECO:0007669"/>
    <property type="project" value="InterPro"/>
</dbReference>
<dbReference type="InterPro" id="IPR001433">
    <property type="entry name" value="OxRdtase_FAD/NAD-bd"/>
</dbReference>
<dbReference type="InterPro" id="IPR008333">
    <property type="entry name" value="Cbr1-like_FAD-bd_dom"/>
</dbReference>
<gene>
    <name evidence="3" type="ORF">CU102_11725</name>
</gene>
<evidence type="ECO:0000313" key="4">
    <source>
        <dbReference type="Proteomes" id="UP000241444"/>
    </source>
</evidence>
<dbReference type="AlphaFoldDB" id="A0A2P7BR48"/>
<feature type="domain" description="FAD-binding FR-type" evidence="2">
    <location>
        <begin position="10"/>
        <end position="112"/>
    </location>
</feature>
<dbReference type="InterPro" id="IPR017938">
    <property type="entry name" value="Riboflavin_synthase-like_b-brl"/>
</dbReference>
<dbReference type="PANTHER" id="PTHR47354:SF5">
    <property type="entry name" value="PROTEIN RFBI"/>
    <property type="match status" value="1"/>
</dbReference>
<dbReference type="Proteomes" id="UP000241444">
    <property type="component" value="Unassembled WGS sequence"/>
</dbReference>
<evidence type="ECO:0000313" key="3">
    <source>
        <dbReference type="EMBL" id="PSH68929.1"/>
    </source>
</evidence>
<dbReference type="InterPro" id="IPR017927">
    <property type="entry name" value="FAD-bd_FR_type"/>
</dbReference>
<dbReference type="Pfam" id="PF00970">
    <property type="entry name" value="FAD_binding_6"/>
    <property type="match status" value="1"/>
</dbReference>
<dbReference type="EMBL" id="PGGO01000007">
    <property type="protein sequence ID" value="PSH68929.1"/>
    <property type="molecule type" value="Genomic_DNA"/>
</dbReference>
<sequence>MRDQIVATQAKWQKATITGIVRQTPRVISFFFRPAQPFSYLPGQHVDVRLSAPDGYQAQRSYSIASAPESGDIIELAIERLDDGEVSTFFHDVATIGDEIELRGPIGGHFIWTIKDGGPILLIGGGSGVVPLVSMIRHRAAHNASTPILLLYSARTWDELIFRDELLALKQRGDGFALNLTLTREHGARNADYNRRVDAAMIAELLPRMPTRPKEVFVCGSNAFVTAAADALIAAGIPAPAIRVERYGV</sequence>
<dbReference type="SUPFAM" id="SSF63380">
    <property type="entry name" value="Riboflavin synthase domain-like"/>
    <property type="match status" value="1"/>
</dbReference>
<dbReference type="Pfam" id="PF00175">
    <property type="entry name" value="NAD_binding_1"/>
    <property type="match status" value="1"/>
</dbReference>
<dbReference type="Gene3D" id="2.40.30.10">
    <property type="entry name" value="Translation factors"/>
    <property type="match status" value="1"/>
</dbReference>
<dbReference type="OrthoDB" id="9786134at2"/>
<dbReference type="PROSITE" id="PS51384">
    <property type="entry name" value="FAD_FR"/>
    <property type="match status" value="1"/>
</dbReference>
<protein>
    <submittedName>
        <fullName evidence="3">Oxidoreductase</fullName>
    </submittedName>
</protein>
<proteinExistence type="predicted"/>
<evidence type="ECO:0000259" key="2">
    <source>
        <dbReference type="PROSITE" id="PS51384"/>
    </source>
</evidence>
<organism evidence="3 4">
    <name type="scientific">Phyllobacterium brassicacearum</name>
    <dbReference type="NCBI Taxonomy" id="314235"/>
    <lineage>
        <taxon>Bacteria</taxon>
        <taxon>Pseudomonadati</taxon>
        <taxon>Pseudomonadota</taxon>
        <taxon>Alphaproteobacteria</taxon>
        <taxon>Hyphomicrobiales</taxon>
        <taxon>Phyllobacteriaceae</taxon>
        <taxon>Phyllobacterium</taxon>
    </lineage>
</organism>
<dbReference type="RefSeq" id="WP_106711268.1">
    <property type="nucleotide sequence ID" value="NZ_PGGO01000007.1"/>
</dbReference>
<dbReference type="Gene3D" id="3.40.50.80">
    <property type="entry name" value="Nucleotide-binding domain of ferredoxin-NADP reductase (FNR) module"/>
    <property type="match status" value="1"/>
</dbReference>
<evidence type="ECO:0000256" key="1">
    <source>
        <dbReference type="ARBA" id="ARBA00034078"/>
    </source>
</evidence>
<comment type="caution">
    <text evidence="3">The sequence shown here is derived from an EMBL/GenBank/DDBJ whole genome shotgun (WGS) entry which is preliminary data.</text>
</comment>
<dbReference type="CDD" id="cd06217">
    <property type="entry name" value="FNR_iron_sulfur_binding_3"/>
    <property type="match status" value="1"/>
</dbReference>
<dbReference type="InterPro" id="IPR039261">
    <property type="entry name" value="FNR_nucleotide-bd"/>
</dbReference>
<dbReference type="PRINTS" id="PR00410">
    <property type="entry name" value="PHEHYDRXLASE"/>
</dbReference>
<dbReference type="PANTHER" id="PTHR47354">
    <property type="entry name" value="NADH OXIDOREDUCTASE HCR"/>
    <property type="match status" value="1"/>
</dbReference>
<accession>A0A2P7BR48</accession>
<name>A0A2P7BR48_9HYPH</name>
<dbReference type="InterPro" id="IPR001709">
    <property type="entry name" value="Flavoprot_Pyr_Nucl_cyt_Rdtase"/>
</dbReference>
<reference evidence="4" key="1">
    <citation type="submission" date="2017-11" db="EMBL/GenBank/DDBJ databases">
        <authorList>
            <person name="Kuznetsova I."/>
            <person name="Sazanova A."/>
            <person name="Chirak E."/>
            <person name="Safronova V."/>
            <person name="Willems A."/>
        </authorList>
    </citation>
    <scope>NUCLEOTIDE SEQUENCE [LARGE SCALE GENOMIC DNA]</scope>
    <source>
        <strain evidence="4">STM 196</strain>
    </source>
</reference>
<dbReference type="InterPro" id="IPR050415">
    <property type="entry name" value="MRET"/>
</dbReference>
<dbReference type="SUPFAM" id="SSF52343">
    <property type="entry name" value="Ferredoxin reductase-like, C-terminal NADP-linked domain"/>
    <property type="match status" value="1"/>
</dbReference>
<keyword evidence="4" id="KW-1185">Reference proteome</keyword>